<dbReference type="AlphaFoldDB" id="A0A2P8DLM6"/>
<evidence type="ECO:0000256" key="1">
    <source>
        <dbReference type="PIRSR" id="PIRSR015753-1"/>
    </source>
</evidence>
<dbReference type="PROSITE" id="PS50405">
    <property type="entry name" value="GST_CTER"/>
    <property type="match status" value="1"/>
</dbReference>
<organism evidence="6 7">
    <name type="scientific">Murinocardiopsis flavida</name>
    <dbReference type="NCBI Taxonomy" id="645275"/>
    <lineage>
        <taxon>Bacteria</taxon>
        <taxon>Bacillati</taxon>
        <taxon>Actinomycetota</taxon>
        <taxon>Actinomycetes</taxon>
        <taxon>Streptosporangiales</taxon>
        <taxon>Nocardiopsidaceae</taxon>
        <taxon>Murinocardiopsis</taxon>
    </lineage>
</organism>
<dbReference type="CDD" id="cd03190">
    <property type="entry name" value="GST_C_Omega_like"/>
    <property type="match status" value="1"/>
</dbReference>
<dbReference type="Pfam" id="PF13409">
    <property type="entry name" value="GST_N_2"/>
    <property type="match status" value="1"/>
</dbReference>
<name>A0A2P8DLM6_9ACTN</name>
<protein>
    <submittedName>
        <fullName evidence="6">Putative glutathione S-transferase</fullName>
    </submittedName>
</protein>
<evidence type="ECO:0000256" key="4">
    <source>
        <dbReference type="SAM" id="MobiDB-lite"/>
    </source>
</evidence>
<keyword evidence="6" id="KW-0808">Transferase</keyword>
<keyword evidence="7" id="KW-1185">Reference proteome</keyword>
<evidence type="ECO:0000256" key="2">
    <source>
        <dbReference type="PIRSR" id="PIRSR015753-2"/>
    </source>
</evidence>
<dbReference type="Gene3D" id="1.20.1050.10">
    <property type="match status" value="1"/>
</dbReference>
<feature type="binding site" evidence="2">
    <location>
        <position position="94"/>
    </location>
    <ligand>
        <name>glutathione</name>
        <dbReference type="ChEBI" id="CHEBI:57925"/>
    </ligand>
</feature>
<dbReference type="SFLD" id="SFLDG01148">
    <property type="entry name" value="Xi_(cytGST)"/>
    <property type="match status" value="1"/>
</dbReference>
<feature type="region of interest" description="Disordered" evidence="4">
    <location>
        <begin position="300"/>
        <end position="361"/>
    </location>
</feature>
<reference evidence="6 7" key="1">
    <citation type="submission" date="2018-03" db="EMBL/GenBank/DDBJ databases">
        <title>Genomic Encyclopedia of Archaeal and Bacterial Type Strains, Phase II (KMG-II): from individual species to whole genera.</title>
        <authorList>
            <person name="Goeker M."/>
        </authorList>
    </citation>
    <scope>NUCLEOTIDE SEQUENCE [LARGE SCALE GENOMIC DNA]</scope>
    <source>
        <strain evidence="6 7">DSM 45312</strain>
    </source>
</reference>
<evidence type="ECO:0000313" key="6">
    <source>
        <dbReference type="EMBL" id="PSK98112.1"/>
    </source>
</evidence>
<feature type="active site" description="Nucleophile" evidence="1">
    <location>
        <position position="61"/>
    </location>
</feature>
<feature type="site" description="Lowers pKa of active site Cys" evidence="3">
    <location>
        <position position="292"/>
    </location>
</feature>
<dbReference type="GO" id="GO:0005737">
    <property type="term" value="C:cytoplasm"/>
    <property type="evidence" value="ECO:0007669"/>
    <property type="project" value="TreeGrafter"/>
</dbReference>
<dbReference type="EMBL" id="PYGA01000006">
    <property type="protein sequence ID" value="PSK98112.1"/>
    <property type="molecule type" value="Genomic_DNA"/>
</dbReference>
<evidence type="ECO:0000259" key="5">
    <source>
        <dbReference type="PROSITE" id="PS50405"/>
    </source>
</evidence>
<feature type="active site" description="Proton donor/acceptor" evidence="1">
    <location>
        <position position="191"/>
    </location>
</feature>
<dbReference type="InterPro" id="IPR040079">
    <property type="entry name" value="Glutathione_S-Trfase"/>
</dbReference>
<dbReference type="SUPFAM" id="SSF47616">
    <property type="entry name" value="GST C-terminal domain-like"/>
    <property type="match status" value="1"/>
</dbReference>
<dbReference type="Proteomes" id="UP000240542">
    <property type="component" value="Unassembled WGS sequence"/>
</dbReference>
<dbReference type="RefSeq" id="WP_106582843.1">
    <property type="nucleotide sequence ID" value="NZ_PYGA01000006.1"/>
</dbReference>
<comment type="caution">
    <text evidence="6">The sequence shown here is derived from an EMBL/GenBank/DDBJ whole genome shotgun (WGS) entry which is preliminary data.</text>
</comment>
<dbReference type="GO" id="GO:0004364">
    <property type="term" value="F:glutathione transferase activity"/>
    <property type="evidence" value="ECO:0007669"/>
    <property type="project" value="InterPro"/>
</dbReference>
<dbReference type="InterPro" id="IPR036282">
    <property type="entry name" value="Glutathione-S-Trfase_C_sf"/>
</dbReference>
<accession>A0A2P8DLM6</accession>
<dbReference type="PANTHER" id="PTHR32419">
    <property type="entry name" value="GLUTATHIONYL-HYDROQUINONE REDUCTASE"/>
    <property type="match status" value="1"/>
</dbReference>
<dbReference type="InterPro" id="IPR016639">
    <property type="entry name" value="GST_Omega/GSH"/>
</dbReference>
<dbReference type="SUPFAM" id="SSF52833">
    <property type="entry name" value="Thioredoxin-like"/>
    <property type="match status" value="1"/>
</dbReference>
<gene>
    <name evidence="6" type="ORF">CLV63_106160</name>
</gene>
<feature type="compositionally biased region" description="Basic and acidic residues" evidence="4">
    <location>
        <begin position="315"/>
        <end position="361"/>
    </location>
</feature>
<evidence type="ECO:0000313" key="7">
    <source>
        <dbReference type="Proteomes" id="UP000240542"/>
    </source>
</evidence>
<dbReference type="InterPro" id="IPR004045">
    <property type="entry name" value="Glutathione_S-Trfase_N"/>
</dbReference>
<dbReference type="PIRSF" id="PIRSF015753">
    <property type="entry name" value="GST"/>
    <property type="match status" value="1"/>
</dbReference>
<sequence length="361" mass="39585">MPSVFVATPVDFALHGDYGAALTAPTTPRFERPPYSFRGRIGSAEFPAESGRYHLYVSYACPWAHRTLIVRALKGLTEAVSVSVVDPVRDGRGWAFREGAGHGPDRVGGFALLSEVYEATEPGYDGHVSVPVLWDTRTRRIVSNNFPDITVDLNAAFGADAEGPDLYPEALRPEIDELNALVYRTVNNGVYKCGFAPTQEAYDEAVADLFATLDLLEDRLAGRRYLTGDAITEADVRLWVTLARFDAVYVGHFKANLRRIVDYPNLWGYTRDLYSVPAFGDTLDLDHIRRHYYTTHPGLNPRRIVPVGPLPDFGAPHERGGGGDAHEQRGEGTDAGEQRGGDADGHAQRGGEADEHSQSAT</sequence>
<dbReference type="PANTHER" id="PTHR32419:SF6">
    <property type="entry name" value="GLUTATHIONE S-TRANSFERASE OMEGA-LIKE 1-RELATED"/>
    <property type="match status" value="1"/>
</dbReference>
<dbReference type="OrthoDB" id="9769158at2"/>
<dbReference type="Pfam" id="PF13410">
    <property type="entry name" value="GST_C_2"/>
    <property type="match status" value="1"/>
</dbReference>
<dbReference type="InterPro" id="IPR036249">
    <property type="entry name" value="Thioredoxin-like_sf"/>
</dbReference>
<dbReference type="Gene3D" id="3.40.30.10">
    <property type="entry name" value="Glutaredoxin"/>
    <property type="match status" value="1"/>
</dbReference>
<feature type="domain" description="GST C-terminal" evidence="5">
    <location>
        <begin position="168"/>
        <end position="292"/>
    </location>
</feature>
<dbReference type="InterPro" id="IPR047047">
    <property type="entry name" value="GST_Omega-like_C"/>
</dbReference>
<feature type="site" description="Lowers pKa of active site Cys" evidence="3">
    <location>
        <position position="249"/>
    </location>
</feature>
<dbReference type="SFLD" id="SFLDS00019">
    <property type="entry name" value="Glutathione_Transferase_(cytos"/>
    <property type="match status" value="1"/>
</dbReference>
<dbReference type="InterPro" id="IPR010987">
    <property type="entry name" value="Glutathione-S-Trfase_C-like"/>
</dbReference>
<dbReference type="SFLD" id="SFLDG01206">
    <property type="entry name" value="Xi.1"/>
    <property type="match status" value="1"/>
</dbReference>
<proteinExistence type="predicted"/>
<evidence type="ECO:0000256" key="3">
    <source>
        <dbReference type="PIRSR" id="PIRSR015753-3"/>
    </source>
</evidence>